<evidence type="ECO:0000256" key="5">
    <source>
        <dbReference type="ARBA" id="ARBA00022531"/>
    </source>
</evidence>
<accession>A0A9D5D8P6</accession>
<dbReference type="OrthoDB" id="801879at2759"/>
<feature type="domain" description="Rubrerythrin diiron-binding" evidence="12">
    <location>
        <begin position="38"/>
        <end position="81"/>
    </location>
</feature>
<dbReference type="InterPro" id="IPR009078">
    <property type="entry name" value="Ferritin-like_SF"/>
</dbReference>
<dbReference type="PANTHER" id="PTHR31053">
    <property type="entry name" value="MAGNESIUM-PROTOPORPHYRIN IX MONOMETHYL ESTER [OXIDATIVE] CYCLASE, CHLOROPLASTIC"/>
    <property type="match status" value="1"/>
</dbReference>
<dbReference type="GO" id="GO:0048529">
    <property type="term" value="F:magnesium-protoporphyrin IX monomethyl ester (oxidative) cyclase activity"/>
    <property type="evidence" value="ECO:0007669"/>
    <property type="project" value="UniProtKB-EC"/>
</dbReference>
<comment type="cofactor">
    <cofactor evidence="1">
        <name>Fe cation</name>
        <dbReference type="ChEBI" id="CHEBI:24875"/>
    </cofactor>
</comment>
<dbReference type="EMBL" id="JAGGNH010000001">
    <property type="protein sequence ID" value="KAJ0987191.1"/>
    <property type="molecule type" value="Genomic_DNA"/>
</dbReference>
<keyword evidence="14" id="KW-1185">Reference proteome</keyword>
<reference evidence="13" key="1">
    <citation type="submission" date="2021-03" db="EMBL/GenBank/DDBJ databases">
        <authorList>
            <person name="Li Z."/>
            <person name="Yang C."/>
        </authorList>
    </citation>
    <scope>NUCLEOTIDE SEQUENCE</scope>
    <source>
        <strain evidence="13">Dzin_1.0</strain>
        <tissue evidence="13">Leaf</tissue>
    </source>
</reference>
<evidence type="ECO:0000256" key="3">
    <source>
        <dbReference type="ARBA" id="ARBA00006550"/>
    </source>
</evidence>
<reference evidence="13" key="2">
    <citation type="journal article" date="2022" name="Hortic Res">
        <title>The genome of Dioscorea zingiberensis sheds light on the biosynthesis, origin and evolution of the medicinally important diosgenin saponins.</title>
        <authorList>
            <person name="Li Y."/>
            <person name="Tan C."/>
            <person name="Li Z."/>
            <person name="Guo J."/>
            <person name="Li S."/>
            <person name="Chen X."/>
            <person name="Wang C."/>
            <person name="Dai X."/>
            <person name="Yang H."/>
            <person name="Song W."/>
            <person name="Hou L."/>
            <person name="Xu J."/>
            <person name="Tong Z."/>
            <person name="Xu A."/>
            <person name="Yuan X."/>
            <person name="Wang W."/>
            <person name="Yang Q."/>
            <person name="Chen L."/>
            <person name="Sun Z."/>
            <person name="Wang K."/>
            <person name="Pan B."/>
            <person name="Chen J."/>
            <person name="Bao Y."/>
            <person name="Liu F."/>
            <person name="Qi X."/>
            <person name="Gang D.R."/>
            <person name="Wen J."/>
            <person name="Li J."/>
        </authorList>
    </citation>
    <scope>NUCLEOTIDE SEQUENCE</scope>
    <source>
        <strain evidence="13">Dzin_1.0</strain>
    </source>
</reference>
<evidence type="ECO:0000256" key="1">
    <source>
        <dbReference type="ARBA" id="ARBA00001962"/>
    </source>
</evidence>
<dbReference type="GO" id="GO:0015979">
    <property type="term" value="P:photosynthesis"/>
    <property type="evidence" value="ECO:0007669"/>
    <property type="project" value="UniProtKB-KW"/>
</dbReference>
<evidence type="ECO:0000256" key="10">
    <source>
        <dbReference type="ARBA" id="ARBA00023171"/>
    </source>
</evidence>
<dbReference type="Pfam" id="PF02915">
    <property type="entry name" value="Rubrerythrin"/>
    <property type="match status" value="1"/>
</dbReference>
<evidence type="ECO:0000256" key="11">
    <source>
        <dbReference type="ARBA" id="ARBA00049231"/>
    </source>
</evidence>
<keyword evidence="10" id="KW-0149">Chlorophyll biosynthesis</keyword>
<dbReference type="GO" id="GO:0046872">
    <property type="term" value="F:metal ion binding"/>
    <property type="evidence" value="ECO:0007669"/>
    <property type="project" value="UniProtKB-KW"/>
</dbReference>
<evidence type="ECO:0000256" key="4">
    <source>
        <dbReference type="ARBA" id="ARBA00012092"/>
    </source>
</evidence>
<dbReference type="SUPFAM" id="SSF47240">
    <property type="entry name" value="Ferritin-like"/>
    <property type="match status" value="1"/>
</dbReference>
<evidence type="ECO:0000259" key="12">
    <source>
        <dbReference type="Pfam" id="PF02915"/>
    </source>
</evidence>
<dbReference type="AlphaFoldDB" id="A0A9D5D8P6"/>
<dbReference type="Proteomes" id="UP001085076">
    <property type="component" value="Miscellaneous, Linkage group lg01"/>
</dbReference>
<keyword evidence="6" id="KW-0479">Metal-binding</keyword>
<evidence type="ECO:0000256" key="8">
    <source>
        <dbReference type="ARBA" id="ARBA00023002"/>
    </source>
</evidence>
<keyword evidence="5" id="KW-0602">Photosynthesis</keyword>
<keyword evidence="9" id="KW-0408">Iron</keyword>
<name>A0A9D5D8P6_9LILI</name>
<comment type="catalytic activity">
    <reaction evidence="11">
        <text>Mg-protoporphyrin IX 13-monomethyl ester + 3 NADPH + 3 O2 + 2 H(+) = 3,8-divinyl protochlorophyllide a + 3 NADP(+) + 5 H2O</text>
        <dbReference type="Rhea" id="RHEA:33235"/>
        <dbReference type="ChEBI" id="CHEBI:15377"/>
        <dbReference type="ChEBI" id="CHEBI:15378"/>
        <dbReference type="ChEBI" id="CHEBI:15379"/>
        <dbReference type="ChEBI" id="CHEBI:57783"/>
        <dbReference type="ChEBI" id="CHEBI:58349"/>
        <dbReference type="ChEBI" id="CHEBI:58632"/>
        <dbReference type="ChEBI" id="CHEBI:60491"/>
        <dbReference type="EC" id="1.14.13.81"/>
    </reaction>
</comment>
<keyword evidence="7" id="KW-0521">NADP</keyword>
<comment type="similarity">
    <text evidence="3">Belongs to the AcsF family.</text>
</comment>
<dbReference type="GO" id="GO:0009535">
    <property type="term" value="C:chloroplast thylakoid membrane"/>
    <property type="evidence" value="ECO:0007669"/>
    <property type="project" value="TreeGrafter"/>
</dbReference>
<evidence type="ECO:0000313" key="13">
    <source>
        <dbReference type="EMBL" id="KAJ0987191.1"/>
    </source>
</evidence>
<comment type="pathway">
    <text evidence="2">Porphyrin-containing compound metabolism; chlorophyll biosynthesis.</text>
</comment>
<evidence type="ECO:0000256" key="9">
    <source>
        <dbReference type="ARBA" id="ARBA00023004"/>
    </source>
</evidence>
<dbReference type="GO" id="GO:0015995">
    <property type="term" value="P:chlorophyll biosynthetic process"/>
    <property type="evidence" value="ECO:0007669"/>
    <property type="project" value="UniProtKB-KW"/>
</dbReference>
<evidence type="ECO:0000313" key="14">
    <source>
        <dbReference type="Proteomes" id="UP001085076"/>
    </source>
</evidence>
<evidence type="ECO:0000256" key="2">
    <source>
        <dbReference type="ARBA" id="ARBA00005173"/>
    </source>
</evidence>
<organism evidence="13 14">
    <name type="scientific">Dioscorea zingiberensis</name>
    <dbReference type="NCBI Taxonomy" id="325984"/>
    <lineage>
        <taxon>Eukaryota</taxon>
        <taxon>Viridiplantae</taxon>
        <taxon>Streptophyta</taxon>
        <taxon>Embryophyta</taxon>
        <taxon>Tracheophyta</taxon>
        <taxon>Spermatophyta</taxon>
        <taxon>Magnoliopsida</taxon>
        <taxon>Liliopsida</taxon>
        <taxon>Dioscoreales</taxon>
        <taxon>Dioscoreaceae</taxon>
        <taxon>Dioscorea</taxon>
    </lineage>
</organism>
<sequence>MLGDFLGDIDLNQLDIQLGESTIHLSNLALNVDYLNQKKTNPVVAEIFSLMSRDEARHARFLNKGLSDFNLALDLGEKTFCKGGAKSTYPPEKQHKGVELLMKFFS</sequence>
<proteinExistence type="inferred from homology"/>
<evidence type="ECO:0000256" key="7">
    <source>
        <dbReference type="ARBA" id="ARBA00022857"/>
    </source>
</evidence>
<keyword evidence="8" id="KW-0560">Oxidoreductase</keyword>
<comment type="caution">
    <text evidence="13">The sequence shown here is derived from an EMBL/GenBank/DDBJ whole genome shotgun (WGS) entry which is preliminary data.</text>
</comment>
<dbReference type="EC" id="1.14.13.81" evidence="4"/>
<evidence type="ECO:0000256" key="6">
    <source>
        <dbReference type="ARBA" id="ARBA00022723"/>
    </source>
</evidence>
<dbReference type="InterPro" id="IPR008434">
    <property type="entry name" value="AcsF"/>
</dbReference>
<dbReference type="InterPro" id="IPR003251">
    <property type="entry name" value="Rr_diiron-bd_dom"/>
</dbReference>
<dbReference type="PANTHER" id="PTHR31053:SF2">
    <property type="entry name" value="MAGNESIUM-PROTOPORPHYRIN IX MONOMETHYL ESTER [OXIDATIVE] CYCLASE, CHLOROPLASTIC"/>
    <property type="match status" value="1"/>
</dbReference>
<gene>
    <name evidence="13" type="ORF">J5N97_005547</name>
</gene>
<protein>
    <recommendedName>
        <fullName evidence="4">magnesium-protoporphyrin IX monomethyl ester (oxidative) cyclase</fullName>
        <ecNumber evidence="4">1.14.13.81</ecNumber>
    </recommendedName>
</protein>